<accession>A0A5D0I5Q9</accession>
<dbReference type="AlphaFoldDB" id="A0A5D0I5Q9"/>
<organism evidence="2 3">
    <name type="scientific">Seonamhaeicola marinus</name>
    <dbReference type="NCBI Taxonomy" id="1912246"/>
    <lineage>
        <taxon>Bacteria</taxon>
        <taxon>Pseudomonadati</taxon>
        <taxon>Bacteroidota</taxon>
        <taxon>Flavobacteriia</taxon>
        <taxon>Flavobacteriales</taxon>
        <taxon>Flavobacteriaceae</taxon>
    </lineage>
</organism>
<evidence type="ECO:0000259" key="1">
    <source>
        <dbReference type="Pfam" id="PF01841"/>
    </source>
</evidence>
<dbReference type="InterPro" id="IPR002931">
    <property type="entry name" value="Transglutaminase-like"/>
</dbReference>
<dbReference type="RefSeq" id="WP_148542000.1">
    <property type="nucleotide sequence ID" value="NZ_VSDQ01000577.1"/>
</dbReference>
<sequence>MKTIIIWFALSLILTNLVFEQKNVNIQNRLETISNKYWISYNDYKFGDYLISKTASRNISHIKTDSVGAKILVFTDIDSLSFNLYPYDTIYLNITSKKELNSKVLKVIGLPKKTPKQQLTFLNKSSIRIPDFQLPPIDEKYLLILKDTYKLKSIIAGAKSDIEKLNLVTSWVHNQWNHDGGNMPSKPNALTILSEAREGKHFRCVEYSIVISEIMQALGYKSRVLGLKRKECETLLTSAGHAVAEVFLPELNKWVFADGQFNAIPFLFNIPLNAVEFQEALNKAPLKIKFGYETTLTQTKDYLEWVYPYLYFFDYRVQYKKANIEHNSLMLVPLKSKKPKYFQKKWGVGQCLYTNNLKAFYPK</sequence>
<keyword evidence="3" id="KW-1185">Reference proteome</keyword>
<reference evidence="2 3" key="1">
    <citation type="submission" date="2019-08" db="EMBL/GenBank/DDBJ databases">
        <title>Seonamhaeicola sediminis sp. nov., isolated from marine sediment.</title>
        <authorList>
            <person name="Cao W.R."/>
        </authorList>
    </citation>
    <scope>NUCLEOTIDE SEQUENCE [LARGE SCALE GENOMIC DNA]</scope>
    <source>
        <strain evidence="2 3">B011</strain>
    </source>
</reference>
<dbReference type="Pfam" id="PF01841">
    <property type="entry name" value="Transglut_core"/>
    <property type="match status" value="1"/>
</dbReference>
<comment type="caution">
    <text evidence="2">The sequence shown here is derived from an EMBL/GenBank/DDBJ whole genome shotgun (WGS) entry which is preliminary data.</text>
</comment>
<dbReference type="SUPFAM" id="SSF54001">
    <property type="entry name" value="Cysteine proteinases"/>
    <property type="match status" value="1"/>
</dbReference>
<protein>
    <submittedName>
        <fullName evidence="2">Transglutaminase domain-containing protein</fullName>
    </submittedName>
</protein>
<dbReference type="Proteomes" id="UP000323930">
    <property type="component" value="Unassembled WGS sequence"/>
</dbReference>
<name>A0A5D0I5Q9_9FLAO</name>
<feature type="domain" description="Transglutaminase-like" evidence="1">
    <location>
        <begin position="152"/>
        <end position="258"/>
    </location>
</feature>
<dbReference type="EMBL" id="VSDQ01000577">
    <property type="protein sequence ID" value="TYA78718.1"/>
    <property type="molecule type" value="Genomic_DNA"/>
</dbReference>
<evidence type="ECO:0000313" key="3">
    <source>
        <dbReference type="Proteomes" id="UP000323930"/>
    </source>
</evidence>
<dbReference type="OrthoDB" id="5166556at2"/>
<gene>
    <name evidence="2" type="ORF">FUA24_10220</name>
</gene>
<evidence type="ECO:0000313" key="2">
    <source>
        <dbReference type="EMBL" id="TYA78718.1"/>
    </source>
</evidence>
<proteinExistence type="predicted"/>
<dbReference type="InterPro" id="IPR038765">
    <property type="entry name" value="Papain-like_cys_pep_sf"/>
</dbReference>